<organism evidence="2 3">
    <name type="scientific">Streptomyces gelaticus</name>
    <dbReference type="NCBI Taxonomy" id="285446"/>
    <lineage>
        <taxon>Bacteria</taxon>
        <taxon>Bacillati</taxon>
        <taxon>Actinomycetota</taxon>
        <taxon>Actinomycetes</taxon>
        <taxon>Kitasatosporales</taxon>
        <taxon>Streptomycetaceae</taxon>
        <taxon>Streptomyces</taxon>
    </lineage>
</organism>
<feature type="compositionally biased region" description="Polar residues" evidence="1">
    <location>
        <begin position="64"/>
        <end position="77"/>
    </location>
</feature>
<dbReference type="Proteomes" id="UP000660675">
    <property type="component" value="Unassembled WGS sequence"/>
</dbReference>
<protein>
    <submittedName>
        <fullName evidence="2">Uncharacterized protein</fullName>
    </submittedName>
</protein>
<name>A0ABQ2WBC4_9ACTN</name>
<reference evidence="3" key="1">
    <citation type="journal article" date="2019" name="Int. J. Syst. Evol. Microbiol.">
        <title>The Global Catalogue of Microorganisms (GCM) 10K type strain sequencing project: providing services to taxonomists for standard genome sequencing and annotation.</title>
        <authorList>
            <consortium name="The Broad Institute Genomics Platform"/>
            <consortium name="The Broad Institute Genome Sequencing Center for Infectious Disease"/>
            <person name="Wu L."/>
            <person name="Ma J."/>
        </authorList>
    </citation>
    <scope>NUCLEOTIDE SEQUENCE [LARGE SCALE GENOMIC DNA]</scope>
    <source>
        <strain evidence="3">JCM 4376</strain>
    </source>
</reference>
<evidence type="ECO:0000256" key="1">
    <source>
        <dbReference type="SAM" id="MobiDB-lite"/>
    </source>
</evidence>
<gene>
    <name evidence="2" type="ORF">GCM10015535_67230</name>
</gene>
<keyword evidence="3" id="KW-1185">Reference proteome</keyword>
<accession>A0ABQ2WBC4</accession>
<feature type="region of interest" description="Disordered" evidence="1">
    <location>
        <begin position="60"/>
        <end position="95"/>
    </location>
</feature>
<evidence type="ECO:0000313" key="3">
    <source>
        <dbReference type="Proteomes" id="UP000660675"/>
    </source>
</evidence>
<evidence type="ECO:0000313" key="2">
    <source>
        <dbReference type="EMBL" id="GGV96918.1"/>
    </source>
</evidence>
<proteinExistence type="predicted"/>
<sequence>MLTQGREPGGGLPYKVVVNAWASRDGTADRDEVLEYSDAMGWPRANTVIRQHKIHTRAAAEGEITTQDADNGTTLQTCRPGRSAYARRTCPRGHR</sequence>
<dbReference type="Gene3D" id="3.40.50.300">
    <property type="entry name" value="P-loop containing nucleotide triphosphate hydrolases"/>
    <property type="match status" value="1"/>
</dbReference>
<dbReference type="EMBL" id="BMTF01000043">
    <property type="protein sequence ID" value="GGV96918.1"/>
    <property type="molecule type" value="Genomic_DNA"/>
</dbReference>
<comment type="caution">
    <text evidence="2">The sequence shown here is derived from an EMBL/GenBank/DDBJ whole genome shotgun (WGS) entry which is preliminary data.</text>
</comment>
<dbReference type="InterPro" id="IPR027417">
    <property type="entry name" value="P-loop_NTPase"/>
</dbReference>